<name>A0A8S1IZ87_9CHLO</name>
<evidence type="ECO:0000259" key="7">
    <source>
        <dbReference type="PROSITE" id="PS50103"/>
    </source>
</evidence>
<feature type="compositionally biased region" description="Polar residues" evidence="6">
    <location>
        <begin position="440"/>
        <end position="452"/>
    </location>
</feature>
<dbReference type="SMART" id="SM00356">
    <property type="entry name" value="ZnF_C3H1"/>
    <property type="match status" value="2"/>
</dbReference>
<dbReference type="AlphaFoldDB" id="A0A8S1IZ87"/>
<evidence type="ECO:0000256" key="2">
    <source>
        <dbReference type="ARBA" id="ARBA00022771"/>
    </source>
</evidence>
<evidence type="ECO:0000256" key="6">
    <source>
        <dbReference type="SAM" id="MobiDB-lite"/>
    </source>
</evidence>
<evidence type="ECO:0000256" key="1">
    <source>
        <dbReference type="ARBA" id="ARBA00022723"/>
    </source>
</evidence>
<feature type="domain" description="C3H1-type" evidence="7">
    <location>
        <begin position="355"/>
        <end position="382"/>
    </location>
</feature>
<dbReference type="Gene3D" id="1.25.40.20">
    <property type="entry name" value="Ankyrin repeat-containing domain"/>
    <property type="match status" value="1"/>
</dbReference>
<dbReference type="SUPFAM" id="SSF48403">
    <property type="entry name" value="Ankyrin repeat"/>
    <property type="match status" value="1"/>
</dbReference>
<feature type="region of interest" description="Disordered" evidence="6">
    <location>
        <begin position="508"/>
        <end position="550"/>
    </location>
</feature>
<feature type="region of interest" description="Disordered" evidence="6">
    <location>
        <begin position="47"/>
        <end position="83"/>
    </location>
</feature>
<dbReference type="InterPro" id="IPR000571">
    <property type="entry name" value="Znf_CCCH"/>
</dbReference>
<feature type="compositionally biased region" description="Low complexity" evidence="6">
    <location>
        <begin position="455"/>
        <end position="467"/>
    </location>
</feature>
<keyword evidence="3 5" id="KW-0862">Zinc</keyword>
<dbReference type="InterPro" id="IPR057444">
    <property type="entry name" value="Znf-CCCH_AtC3H23-like"/>
</dbReference>
<keyword evidence="9" id="KW-1185">Reference proteome</keyword>
<keyword evidence="4" id="KW-0238">DNA-binding</keyword>
<dbReference type="GO" id="GO:0003677">
    <property type="term" value="F:DNA binding"/>
    <property type="evidence" value="ECO:0007669"/>
    <property type="project" value="UniProtKB-KW"/>
</dbReference>
<dbReference type="Pfam" id="PF25512">
    <property type="entry name" value="zf-CCCH_AtC3H23"/>
    <property type="match status" value="1"/>
</dbReference>
<dbReference type="PROSITE" id="PS50103">
    <property type="entry name" value="ZF_C3H1"/>
    <property type="match status" value="1"/>
</dbReference>
<proteinExistence type="predicted"/>
<reference evidence="8" key="1">
    <citation type="submission" date="2020-12" db="EMBL/GenBank/DDBJ databases">
        <authorList>
            <person name="Iha C."/>
        </authorList>
    </citation>
    <scope>NUCLEOTIDE SEQUENCE</scope>
</reference>
<protein>
    <recommendedName>
        <fullName evidence="7">C3H1-type domain-containing protein</fullName>
    </recommendedName>
</protein>
<feature type="compositionally biased region" description="Low complexity" evidence="6">
    <location>
        <begin position="636"/>
        <end position="645"/>
    </location>
</feature>
<dbReference type="PANTHER" id="PTHR14493:SF50">
    <property type="entry name" value="RING FINGER PROTEIN UNKEMPT"/>
    <property type="match status" value="1"/>
</dbReference>
<feature type="region of interest" description="Disordered" evidence="6">
    <location>
        <begin position="420"/>
        <end position="467"/>
    </location>
</feature>
<keyword evidence="1 5" id="KW-0479">Metal-binding</keyword>
<evidence type="ECO:0000256" key="4">
    <source>
        <dbReference type="ARBA" id="ARBA00023125"/>
    </source>
</evidence>
<dbReference type="PANTHER" id="PTHR14493">
    <property type="entry name" value="UNKEMPT FAMILY MEMBER"/>
    <property type="match status" value="1"/>
</dbReference>
<dbReference type="OrthoDB" id="749011at2759"/>
<dbReference type="Gene3D" id="3.30.1370.210">
    <property type="match status" value="1"/>
</dbReference>
<keyword evidence="2 5" id="KW-0863">Zinc-finger</keyword>
<accession>A0A8S1IZ87</accession>
<dbReference type="EMBL" id="CAJHUC010001319">
    <property type="protein sequence ID" value="CAD7700682.1"/>
    <property type="molecule type" value="Genomic_DNA"/>
</dbReference>
<evidence type="ECO:0000256" key="3">
    <source>
        <dbReference type="ARBA" id="ARBA00022833"/>
    </source>
</evidence>
<dbReference type="Proteomes" id="UP000708148">
    <property type="component" value="Unassembled WGS sequence"/>
</dbReference>
<gene>
    <name evidence="8" type="ORF">OSTQU699_LOCUS6041</name>
</gene>
<sequence>MRQRMLQSLETEYNWRPSTESIFWISWQAFFSIFRNCCPHNHDIGVPKGDPTPLPPSTALKPGQRHWPTAPSRPRDPSPAMSTVSGSDSVFGHYIQQAASWEPLLSESSALFRAVVEDDAAHVEAEIGADAARVNAFYVLLHWGSQPQGGAGGKEEAPGGDGSMKPAVTVKQRTLLMIAAFHGSMRVLSLLAVNGADPAVVSPDGMTSYELAYAGNHPSTPTIVAYLRDAESSLQVLRGQVDVSKAPLAQLPPSGSFGMEGVPQGERVDAQQEHYRGQVWGMPIARQDSGSDPYNPDALPYSTSELTKPEYSTDEFRMYCFKVLRCCRRYAHDWRACPFAHPTENARRRDPRDYRYCSIACPNYKQGFCMRGDGCPYAHGVFECWLHPSRYRSQLCKDGNKCRRPVCFFAHSLPELRTPSHTWVPTAEDAVSRPDRGGAPSNSIPQGSQASGMHSAPVPQPQASAPVDPAISADINLPPIVVPSPIMVPAPVVVPMQPQATAAMVQPMSPPAATPVTSVPSPHAPNTPGAAVGNGSQQAAEGGPGVTAPRMSNAFARKLGLNPKDSPMVNLQKMAIAGQIPPGPAHAGKQPAQGQVLPVLPPETAAPMMKGANRQRKLLKQASQAATLEALARSMSGMTLSPSSSQGPGGENHGADGLGNAHGFYPNGPLPIAPIAIQPVAPSSPAVPHMGTGQYMCNGYMVGSPAGPGGYVPMVAGSQPGASLGMAGQAGPISLHPTQ</sequence>
<evidence type="ECO:0000313" key="9">
    <source>
        <dbReference type="Proteomes" id="UP000708148"/>
    </source>
</evidence>
<organism evidence="8 9">
    <name type="scientific">Ostreobium quekettii</name>
    <dbReference type="NCBI Taxonomy" id="121088"/>
    <lineage>
        <taxon>Eukaryota</taxon>
        <taxon>Viridiplantae</taxon>
        <taxon>Chlorophyta</taxon>
        <taxon>core chlorophytes</taxon>
        <taxon>Ulvophyceae</taxon>
        <taxon>TCBD clade</taxon>
        <taxon>Bryopsidales</taxon>
        <taxon>Ostreobineae</taxon>
        <taxon>Ostreobiaceae</taxon>
        <taxon>Ostreobium</taxon>
    </lineage>
</organism>
<dbReference type="GO" id="GO:0008270">
    <property type="term" value="F:zinc ion binding"/>
    <property type="evidence" value="ECO:0007669"/>
    <property type="project" value="UniProtKB-KW"/>
</dbReference>
<comment type="caution">
    <text evidence="8">The sequence shown here is derived from an EMBL/GenBank/DDBJ whole genome shotgun (WGS) entry which is preliminary data.</text>
</comment>
<dbReference type="InterPro" id="IPR036770">
    <property type="entry name" value="Ankyrin_rpt-contain_sf"/>
</dbReference>
<dbReference type="InterPro" id="IPR045234">
    <property type="entry name" value="Unkempt-like"/>
</dbReference>
<feature type="region of interest" description="Disordered" evidence="6">
    <location>
        <begin position="636"/>
        <end position="662"/>
    </location>
</feature>
<evidence type="ECO:0000256" key="5">
    <source>
        <dbReference type="PROSITE-ProRule" id="PRU00723"/>
    </source>
</evidence>
<feature type="zinc finger region" description="C3H1-type" evidence="5">
    <location>
        <begin position="355"/>
        <end position="382"/>
    </location>
</feature>
<evidence type="ECO:0000313" key="8">
    <source>
        <dbReference type="EMBL" id="CAD7700682.1"/>
    </source>
</evidence>